<dbReference type="RefSeq" id="WP_304375523.1">
    <property type="nucleotide sequence ID" value="NZ_JAUOZU010000006.1"/>
</dbReference>
<proteinExistence type="predicted"/>
<gene>
    <name evidence="1" type="ORF">Q4481_06530</name>
</gene>
<keyword evidence="2" id="KW-1185">Reference proteome</keyword>
<sequence>MTEESSHLFVRNMVASGHLPLDIVKALRKKFNMTLMQAFEMVVTPEEIHVFLDANKKRGVNQAGAVRLLKKVYGLPKVDAAKYVERSGNWSNEANFLSIELRSEEDEAEIDMKGWRGDVTVRANGRTITPTFYQPVRLKQEIEIWERSKDWNWIEEMIILQDSLLNDDIRDRIQRLFKAGYFDE</sequence>
<accession>A0ABT8YIV7</accession>
<evidence type="ECO:0000313" key="2">
    <source>
        <dbReference type="Proteomes" id="UP001174932"/>
    </source>
</evidence>
<reference evidence="1" key="2">
    <citation type="submission" date="2023-07" db="EMBL/GenBank/DDBJ databases">
        <authorList>
            <person name="Shen H."/>
        </authorList>
    </citation>
    <scope>NUCLEOTIDE SEQUENCE</scope>
    <source>
        <strain evidence="1">TNR-22</strain>
    </source>
</reference>
<organism evidence="1 2">
    <name type="scientific">Rhizobium alvei</name>
    <dbReference type="NCBI Taxonomy" id="1132659"/>
    <lineage>
        <taxon>Bacteria</taxon>
        <taxon>Pseudomonadati</taxon>
        <taxon>Pseudomonadota</taxon>
        <taxon>Alphaproteobacteria</taxon>
        <taxon>Hyphomicrobiales</taxon>
        <taxon>Rhizobiaceae</taxon>
        <taxon>Rhizobium/Agrobacterium group</taxon>
        <taxon>Rhizobium</taxon>
    </lineage>
</organism>
<protein>
    <submittedName>
        <fullName evidence="1">Uncharacterized protein</fullName>
    </submittedName>
</protein>
<comment type="caution">
    <text evidence="1">The sequence shown here is derived from an EMBL/GenBank/DDBJ whole genome shotgun (WGS) entry which is preliminary data.</text>
</comment>
<dbReference type="Proteomes" id="UP001174932">
    <property type="component" value="Unassembled WGS sequence"/>
</dbReference>
<reference evidence="1" key="1">
    <citation type="journal article" date="2015" name="Int. J. Syst. Evol. Microbiol.">
        <title>Rhizobium alvei sp. nov., isolated from a freshwater river.</title>
        <authorList>
            <person name="Sheu S.Y."/>
            <person name="Huang H.W."/>
            <person name="Young C.C."/>
            <person name="Chen W.M."/>
        </authorList>
    </citation>
    <scope>NUCLEOTIDE SEQUENCE</scope>
    <source>
        <strain evidence="1">TNR-22</strain>
    </source>
</reference>
<dbReference type="EMBL" id="JAUOZU010000006">
    <property type="protein sequence ID" value="MDO6963605.1"/>
    <property type="molecule type" value="Genomic_DNA"/>
</dbReference>
<evidence type="ECO:0000313" key="1">
    <source>
        <dbReference type="EMBL" id="MDO6963605.1"/>
    </source>
</evidence>
<name>A0ABT8YIV7_9HYPH</name>